<comment type="caution">
    <text evidence="2">The sequence shown here is derived from an EMBL/GenBank/DDBJ whole genome shotgun (WGS) entry which is preliminary data.</text>
</comment>
<proteinExistence type="predicted"/>
<name>A0A1X3DKA9_9NEIS</name>
<evidence type="ECO:0000313" key="2">
    <source>
        <dbReference type="EMBL" id="OSI24590.1"/>
    </source>
</evidence>
<gene>
    <name evidence="2" type="ORF">BV912_01665</name>
</gene>
<feature type="compositionally biased region" description="Polar residues" evidence="1">
    <location>
        <begin position="11"/>
        <end position="20"/>
    </location>
</feature>
<sequence length="111" mass="12193">MTTALPGPSRAESSGCSQPQNTSFCLGCKTHDSDSVFKTFSGLCFYSARTALYYKAHPSGNGRKITRFNTVSDHCAHWSATKNSTAVPKSNMPQNIFIIDFQTERYISDGL</sequence>
<accession>A0A1X3DKA9</accession>
<dbReference type="Proteomes" id="UP000193303">
    <property type="component" value="Unassembled WGS sequence"/>
</dbReference>
<dbReference type="EMBL" id="MTAB01000003">
    <property type="protein sequence ID" value="OSI24590.1"/>
    <property type="molecule type" value="Genomic_DNA"/>
</dbReference>
<reference evidence="3" key="1">
    <citation type="submission" date="2017-01" db="EMBL/GenBank/DDBJ databases">
        <authorList>
            <person name="Mah S.A."/>
            <person name="Swanson W.J."/>
            <person name="Moy G.W."/>
            <person name="Vacquier V.D."/>
        </authorList>
    </citation>
    <scope>NUCLEOTIDE SEQUENCE [LARGE SCALE GENOMIC DNA]</scope>
    <source>
        <strain evidence="3">124861</strain>
    </source>
</reference>
<feature type="region of interest" description="Disordered" evidence="1">
    <location>
        <begin position="1"/>
        <end position="20"/>
    </location>
</feature>
<evidence type="ECO:0000256" key="1">
    <source>
        <dbReference type="SAM" id="MobiDB-lite"/>
    </source>
</evidence>
<dbReference type="AlphaFoldDB" id="A0A1X3DKA9"/>
<protein>
    <submittedName>
        <fullName evidence="2">Uncharacterized protein</fullName>
    </submittedName>
</protein>
<evidence type="ECO:0000313" key="3">
    <source>
        <dbReference type="Proteomes" id="UP000193303"/>
    </source>
</evidence>
<organism evidence="2 3">
    <name type="scientific">Neisseria dumasiana</name>
    <dbReference type="NCBI Taxonomy" id="1931275"/>
    <lineage>
        <taxon>Bacteria</taxon>
        <taxon>Pseudomonadati</taxon>
        <taxon>Pseudomonadota</taxon>
        <taxon>Betaproteobacteria</taxon>
        <taxon>Neisseriales</taxon>
        <taxon>Neisseriaceae</taxon>
        <taxon>Neisseria</taxon>
    </lineage>
</organism>